<dbReference type="InterPro" id="IPR024078">
    <property type="entry name" value="LmbE-like_dom_sf"/>
</dbReference>
<evidence type="ECO:0000313" key="2">
    <source>
        <dbReference type="EMBL" id="CAH0995107.1"/>
    </source>
</evidence>
<accession>A0ABN8EW19</accession>
<dbReference type="InterPro" id="IPR003737">
    <property type="entry name" value="GlcNAc_PI_deacetylase-related"/>
</dbReference>
<organism evidence="2 3">
    <name type="scientific">Emticicia aquatica</name>
    <dbReference type="NCBI Taxonomy" id="1681835"/>
    <lineage>
        <taxon>Bacteria</taxon>
        <taxon>Pseudomonadati</taxon>
        <taxon>Bacteroidota</taxon>
        <taxon>Cytophagia</taxon>
        <taxon>Cytophagales</taxon>
        <taxon>Leadbetterellaceae</taxon>
        <taxon>Emticicia</taxon>
    </lineage>
</organism>
<proteinExistence type="predicted"/>
<dbReference type="SUPFAM" id="SSF102588">
    <property type="entry name" value="LmbE-like"/>
    <property type="match status" value="1"/>
</dbReference>
<keyword evidence="1" id="KW-0732">Signal</keyword>
<feature type="signal peptide" evidence="1">
    <location>
        <begin position="1"/>
        <end position="18"/>
    </location>
</feature>
<sequence length="823" mass="91991">MKKTITLFLTILSFSNFAQTKQMSTGEILQAMKRLNVVGNVLYIAAHPDDENTLFITWLSKEKMVRAGYIAMTRGDGGQNLVGPEQGEYVGLLRTHELLGARSIDGGEQYFTRANDFGFSKTTDEALAFWGKEQILADLVWRIRNFQPDVMVTRFPPDARAGHGHHSASAVLAEEAFKAAADPNRFPEQLAFVKTWQAKRLVWNSFSPNFQNNQPEGSYVKIPLGDYNPLLGKSYTEIAAEARSMHKSQGFGSAKTKNQRSDYALHKAGEEAKNDLFDGIDVSWKRISGGEKIEKMINDALSNFKAQNPSASVPALIEIYNSIATLEENVWTSYKKNEVKELILACAGLWFEANPSDYSVSPNDKIKVNVNVVSRSNANITLEKLTFKGTKQDTIINKKLVYNDGLNINVDLQIPANQPITQPYWLVEKKEKGFYKVNDQLLRGLPMKPADLVCEFTINIEGKSFTFQTPLTYKFVEPSDGEIYRYFEVRPEVTATIGEKVYSFADNSPKDVVVTLKAGKKSINGSVSLEVPTTWKVEPATIGFELKDKYEEKKVTFKVFPSASASEITLKAVAQTTSGSYERGIASIEYKHIPTLTLFPFAEAKALRIDLKKKGTKIGYIAGAGDEVPAALQQIGYQVTMLTPVELAKDLNQFDAIIIGVRAYNTEEHLKYFQEKLMEYVNNGGNVVTQYQTNAFYGVSKVKEIGPFPLGIGRGRVTDETATMKIVKPEHPLLNFPNKITSKDFEGWVQERGLYFADKWSDKYETIFAINDANETEQEGSVLYTKYGKGNFIFTGLAFFRQLPAGVPGAYRLFANMISVGKK</sequence>
<keyword evidence="2" id="KW-0378">Hydrolase</keyword>
<dbReference type="RefSeq" id="WP_238805456.1">
    <property type="nucleotide sequence ID" value="NZ_CAKLPY010000001.1"/>
</dbReference>
<dbReference type="Pfam" id="PF02585">
    <property type="entry name" value="PIG-L"/>
    <property type="match status" value="1"/>
</dbReference>
<dbReference type="Gene3D" id="3.40.50.880">
    <property type="match status" value="1"/>
</dbReference>
<dbReference type="GO" id="GO:0016787">
    <property type="term" value="F:hydrolase activity"/>
    <property type="evidence" value="ECO:0007669"/>
    <property type="project" value="UniProtKB-KW"/>
</dbReference>
<comment type="caution">
    <text evidence="2">The sequence shown here is derived from an EMBL/GenBank/DDBJ whole genome shotgun (WGS) entry which is preliminary data.</text>
</comment>
<feature type="chain" id="PRO_5046140294" evidence="1">
    <location>
        <begin position="19"/>
        <end position="823"/>
    </location>
</feature>
<name>A0ABN8EW19_9BACT</name>
<dbReference type="Proteomes" id="UP000837932">
    <property type="component" value="Unassembled WGS sequence"/>
</dbReference>
<protein>
    <submittedName>
        <fullName evidence="2">Mycothiol S-conjugate amidase</fullName>
        <ecNumber evidence="2">3.5.1.115</ecNumber>
    </submittedName>
</protein>
<dbReference type="EMBL" id="CAKLPY010000001">
    <property type="protein sequence ID" value="CAH0995107.1"/>
    <property type="molecule type" value="Genomic_DNA"/>
</dbReference>
<evidence type="ECO:0000313" key="3">
    <source>
        <dbReference type="Proteomes" id="UP000837932"/>
    </source>
</evidence>
<keyword evidence="3" id="KW-1185">Reference proteome</keyword>
<reference evidence="2" key="1">
    <citation type="submission" date="2021-12" db="EMBL/GenBank/DDBJ databases">
        <authorList>
            <person name="Rodrigo-Torres L."/>
            <person name="Arahal R. D."/>
            <person name="Lucena T."/>
        </authorList>
    </citation>
    <scope>NUCLEOTIDE SEQUENCE</scope>
    <source>
        <strain evidence="2">CECT 8858</strain>
    </source>
</reference>
<dbReference type="SUPFAM" id="SSF52317">
    <property type="entry name" value="Class I glutamine amidotransferase-like"/>
    <property type="match status" value="1"/>
</dbReference>
<dbReference type="Gene3D" id="3.40.50.10320">
    <property type="entry name" value="LmbE-like"/>
    <property type="match status" value="1"/>
</dbReference>
<dbReference type="InterPro" id="IPR029062">
    <property type="entry name" value="Class_I_gatase-like"/>
</dbReference>
<evidence type="ECO:0000256" key="1">
    <source>
        <dbReference type="SAM" id="SignalP"/>
    </source>
</evidence>
<gene>
    <name evidence="2" type="primary">mca</name>
    <name evidence="2" type="ORF">EMA8858_01227</name>
</gene>
<dbReference type="EC" id="3.5.1.115" evidence="2"/>